<gene>
    <name evidence="4" type="ORF">SAMN04487935_1296</name>
</gene>
<proteinExistence type="predicted"/>
<dbReference type="PANTHER" id="PTHR43130:SF3">
    <property type="entry name" value="HTH-TYPE TRANSCRIPTIONAL REGULATOR RV1931C"/>
    <property type="match status" value="1"/>
</dbReference>
<dbReference type="SUPFAM" id="SSF46689">
    <property type="entry name" value="Homeodomain-like"/>
    <property type="match status" value="2"/>
</dbReference>
<evidence type="ECO:0000256" key="2">
    <source>
        <dbReference type="ARBA" id="ARBA00023163"/>
    </source>
</evidence>
<name>A0A1G8VDH3_9FLAO</name>
<dbReference type="OrthoDB" id="9803764at2"/>
<dbReference type="Gene3D" id="1.10.10.60">
    <property type="entry name" value="Homeodomain-like"/>
    <property type="match status" value="2"/>
</dbReference>
<dbReference type="InterPro" id="IPR052158">
    <property type="entry name" value="INH-QAR"/>
</dbReference>
<dbReference type="Proteomes" id="UP000199580">
    <property type="component" value="Unassembled WGS sequence"/>
</dbReference>
<dbReference type="CDD" id="cd03138">
    <property type="entry name" value="GATase1_AraC_2"/>
    <property type="match status" value="1"/>
</dbReference>
<protein>
    <submittedName>
        <fullName evidence="4">Transcriptional regulator GlxA family, contains an amidase domain and an AraC-type DNA-binding HTH domain</fullName>
    </submittedName>
</protein>
<dbReference type="EMBL" id="FNEZ01000002">
    <property type="protein sequence ID" value="SDJ63947.1"/>
    <property type="molecule type" value="Genomic_DNA"/>
</dbReference>
<keyword evidence="2" id="KW-0804">Transcription</keyword>
<dbReference type="PROSITE" id="PS01124">
    <property type="entry name" value="HTH_ARAC_FAMILY_2"/>
    <property type="match status" value="1"/>
</dbReference>
<reference evidence="4 5" key="1">
    <citation type="submission" date="2016-10" db="EMBL/GenBank/DDBJ databases">
        <authorList>
            <person name="de Groot N.N."/>
        </authorList>
    </citation>
    <scope>NUCLEOTIDE SEQUENCE [LARGE SCALE GENOMIC DNA]</scope>
    <source>
        <strain evidence="4 5">CGMCC 1.10076</strain>
    </source>
</reference>
<accession>A0A1G8VDH3</accession>
<feature type="domain" description="HTH araC/xylS-type" evidence="3">
    <location>
        <begin position="221"/>
        <end position="319"/>
    </location>
</feature>
<evidence type="ECO:0000313" key="5">
    <source>
        <dbReference type="Proteomes" id="UP000199580"/>
    </source>
</evidence>
<dbReference type="SMART" id="SM00342">
    <property type="entry name" value="HTH_ARAC"/>
    <property type="match status" value="1"/>
</dbReference>
<dbReference type="SUPFAM" id="SSF52317">
    <property type="entry name" value="Class I glutamine amidotransferase-like"/>
    <property type="match status" value="1"/>
</dbReference>
<keyword evidence="4" id="KW-0238">DNA-binding</keyword>
<dbReference type="PANTHER" id="PTHR43130">
    <property type="entry name" value="ARAC-FAMILY TRANSCRIPTIONAL REGULATOR"/>
    <property type="match status" value="1"/>
</dbReference>
<dbReference type="RefSeq" id="WP_091392932.1">
    <property type="nucleotide sequence ID" value="NZ_BKAI01000003.1"/>
</dbReference>
<dbReference type="Pfam" id="PF01965">
    <property type="entry name" value="DJ-1_PfpI"/>
    <property type="match status" value="1"/>
</dbReference>
<evidence type="ECO:0000256" key="1">
    <source>
        <dbReference type="ARBA" id="ARBA00023015"/>
    </source>
</evidence>
<evidence type="ECO:0000259" key="3">
    <source>
        <dbReference type="PROSITE" id="PS01124"/>
    </source>
</evidence>
<dbReference type="GO" id="GO:0043565">
    <property type="term" value="F:sequence-specific DNA binding"/>
    <property type="evidence" value="ECO:0007669"/>
    <property type="project" value="InterPro"/>
</dbReference>
<keyword evidence="5" id="KW-1185">Reference proteome</keyword>
<organism evidence="4 5">
    <name type="scientific">Flavobacterium noncentrifugens</name>
    <dbReference type="NCBI Taxonomy" id="1128970"/>
    <lineage>
        <taxon>Bacteria</taxon>
        <taxon>Pseudomonadati</taxon>
        <taxon>Bacteroidota</taxon>
        <taxon>Flavobacteriia</taxon>
        <taxon>Flavobacteriales</taxon>
        <taxon>Flavobacteriaceae</taxon>
        <taxon>Flavobacterium</taxon>
    </lineage>
</organism>
<dbReference type="InterPro" id="IPR002818">
    <property type="entry name" value="DJ-1/PfpI"/>
</dbReference>
<dbReference type="InterPro" id="IPR029062">
    <property type="entry name" value="Class_I_gatase-like"/>
</dbReference>
<dbReference type="InterPro" id="IPR018060">
    <property type="entry name" value="HTH_AraC"/>
</dbReference>
<dbReference type="GO" id="GO:0003700">
    <property type="term" value="F:DNA-binding transcription factor activity"/>
    <property type="evidence" value="ECO:0007669"/>
    <property type="project" value="InterPro"/>
</dbReference>
<dbReference type="InterPro" id="IPR009057">
    <property type="entry name" value="Homeodomain-like_sf"/>
</dbReference>
<dbReference type="AlphaFoldDB" id="A0A1G8VDH3"/>
<evidence type="ECO:0000313" key="4">
    <source>
        <dbReference type="EMBL" id="SDJ63947.1"/>
    </source>
</evidence>
<dbReference type="Gene3D" id="3.40.50.880">
    <property type="match status" value="1"/>
</dbReference>
<dbReference type="Pfam" id="PF12833">
    <property type="entry name" value="HTH_18"/>
    <property type="match status" value="1"/>
</dbReference>
<keyword evidence="1" id="KW-0805">Transcription regulation</keyword>
<sequence length="328" mass="37135">MKHISIIVPQGHSSIPNIDGSHHIFSEANAFAAKMGMPPLFKVQLVGINEKIIQRNGAYTIVPDCLISDVVKTDIIIIPAIHSDIASAIEANFEILEWIKKQYHDGAEVASFCIGAFFLAATGLLNGKKCATHWAAAQQFRQLFPEVHVVDDKIMTHEDRIYTSGGAYSFLNLLVYLIEKHAGREMAIMISKTFMIDIDRNSQSPFIMFQGQKDHEDLVVKNLQEHIETNFEDKTPIDELAALFATGRRSLERRFKKATGNTIVEYMQRVRVEAAKRSFETSRKNISEVMFDVGYNDTKAFRDVFKKISGLTPIEYRNKYNKEAVIFA</sequence>
<dbReference type="STRING" id="1128970.SAMN04487935_1296"/>